<proteinExistence type="predicted"/>
<reference evidence="2 3" key="1">
    <citation type="submission" date="2024-09" db="EMBL/GenBank/DDBJ databases">
        <authorList>
            <person name="Sun Q."/>
            <person name="Mori K."/>
        </authorList>
    </citation>
    <scope>NUCLEOTIDE SEQUENCE [LARGE SCALE GENOMIC DNA]</scope>
    <source>
        <strain evidence="2 3">CGMCC 1.15906</strain>
    </source>
</reference>
<sequence>MTEEELTEQVRAVAGRAKAEMPVVRMNEPPCKGPHVLYQQAQGQPAELRFCPEVTEMPASIREFLIAQEFVGHQVGLVPRLNRLGTFSVVMALVLSLGINFVTGGSIWAFMGLYVVSYLVIRLISHSIVIRRAQRETDQRLVALLSHDHVVESLNGFAQACPKPALRERVRWVLRGAPPSPRTRLAWLGA</sequence>
<keyword evidence="1" id="KW-0812">Transmembrane</keyword>
<dbReference type="EMBL" id="JBHLTC010000036">
    <property type="protein sequence ID" value="MFC0627733.1"/>
    <property type="molecule type" value="Genomic_DNA"/>
</dbReference>
<keyword evidence="1" id="KW-0472">Membrane</keyword>
<feature type="transmembrane region" description="Helical" evidence="1">
    <location>
        <begin position="84"/>
        <end position="101"/>
    </location>
</feature>
<protein>
    <submittedName>
        <fullName evidence="2">Uncharacterized protein</fullName>
    </submittedName>
</protein>
<feature type="transmembrane region" description="Helical" evidence="1">
    <location>
        <begin position="107"/>
        <end position="125"/>
    </location>
</feature>
<dbReference type="Proteomes" id="UP001589890">
    <property type="component" value="Unassembled WGS sequence"/>
</dbReference>
<dbReference type="RefSeq" id="WP_380052837.1">
    <property type="nucleotide sequence ID" value="NZ_JBHLTC010000036.1"/>
</dbReference>
<evidence type="ECO:0000313" key="3">
    <source>
        <dbReference type="Proteomes" id="UP001589890"/>
    </source>
</evidence>
<keyword evidence="1" id="KW-1133">Transmembrane helix</keyword>
<accession>A0ABV6QSV9</accession>
<organism evidence="2 3">
    <name type="scientific">Kribbella deserti</name>
    <dbReference type="NCBI Taxonomy" id="1926257"/>
    <lineage>
        <taxon>Bacteria</taxon>
        <taxon>Bacillati</taxon>
        <taxon>Actinomycetota</taxon>
        <taxon>Actinomycetes</taxon>
        <taxon>Propionibacteriales</taxon>
        <taxon>Kribbellaceae</taxon>
        <taxon>Kribbella</taxon>
    </lineage>
</organism>
<gene>
    <name evidence="2" type="ORF">ACFFGN_26905</name>
</gene>
<keyword evidence="3" id="KW-1185">Reference proteome</keyword>
<evidence type="ECO:0000256" key="1">
    <source>
        <dbReference type="SAM" id="Phobius"/>
    </source>
</evidence>
<comment type="caution">
    <text evidence="2">The sequence shown here is derived from an EMBL/GenBank/DDBJ whole genome shotgun (WGS) entry which is preliminary data.</text>
</comment>
<evidence type="ECO:0000313" key="2">
    <source>
        <dbReference type="EMBL" id="MFC0627733.1"/>
    </source>
</evidence>
<name>A0ABV6QSV9_9ACTN</name>